<name>A0A0A8KXP7_9ZZZZ</name>
<sequence>MSCSRKRRSSSLLVLRCQYWFIGGPSKVYASALSGRVELDGWDASWSEVKFKD</sequence>
<dbReference type="EMBL" id="HG796236">
    <property type="protein sequence ID" value="CDL65356.1"/>
    <property type="molecule type" value="Genomic_DNA"/>
</dbReference>
<gene>
    <name evidence="1" type="ORF">WWTP_pFosmid_1D_0023</name>
</gene>
<evidence type="ECO:0000313" key="1">
    <source>
        <dbReference type="EMBL" id="CDL65356.1"/>
    </source>
</evidence>
<keyword evidence="1" id="KW-0614">Plasmid</keyword>
<proteinExistence type="predicted"/>
<reference evidence="1" key="1">
    <citation type="journal article" date="2015" name="Res. Microbiol.">
        <title>New FeFe-hydrogenase genes identified in a metagenomic fosmid library from a municipal wastewater treatment plant as revealed by high-throughput sequencing.</title>
        <authorList>
            <person name="Tomazetto G."/>
            <person name="Wibberg D."/>
            <person name="Schluter A."/>
            <person name="Oliveira V.M."/>
        </authorList>
    </citation>
    <scope>NUCLEOTIDE SEQUENCE</scope>
    <source>
        <plasmid evidence="1">fosmid 1D</plasmid>
    </source>
</reference>
<dbReference type="AlphaFoldDB" id="A0A0A8KXP7"/>
<organism evidence="1">
    <name type="scientific">wastewater metagenome</name>
    <dbReference type="NCBI Taxonomy" id="527639"/>
    <lineage>
        <taxon>unclassified sequences</taxon>
        <taxon>metagenomes</taxon>
        <taxon>ecological metagenomes</taxon>
    </lineage>
</organism>
<geneLocation type="plasmid" evidence="1">
    <name>fosmid 1D</name>
</geneLocation>
<protein>
    <submittedName>
        <fullName evidence="1">Uncharacterized protein</fullName>
    </submittedName>
</protein>
<accession>A0A0A8KXP7</accession>